<dbReference type="Pfam" id="PF13561">
    <property type="entry name" value="adh_short_C2"/>
    <property type="match status" value="1"/>
</dbReference>
<dbReference type="PRINTS" id="PR00080">
    <property type="entry name" value="SDRFAMILY"/>
</dbReference>
<reference evidence="1 2" key="1">
    <citation type="submission" date="2021-01" db="EMBL/GenBank/DDBJ databases">
        <title>WGS of actinomycetes isolated from Thailand.</title>
        <authorList>
            <person name="Thawai C."/>
        </authorList>
    </citation>
    <scope>NUCLEOTIDE SEQUENCE [LARGE SCALE GENOMIC DNA]</scope>
    <source>
        <strain evidence="1 2">LPG 2</strain>
    </source>
</reference>
<dbReference type="EMBL" id="JAERRJ010000008">
    <property type="protein sequence ID" value="MBL1076900.1"/>
    <property type="molecule type" value="Genomic_DNA"/>
</dbReference>
<name>A0ABS1M9T3_9NOCA</name>
<dbReference type="NCBIfam" id="NF005909">
    <property type="entry name" value="PRK07890.1"/>
    <property type="match status" value="1"/>
</dbReference>
<dbReference type="CDD" id="cd05233">
    <property type="entry name" value="SDR_c"/>
    <property type="match status" value="1"/>
</dbReference>
<comment type="caution">
    <text evidence="1">The sequence shown here is derived from an EMBL/GenBank/DDBJ whole genome shotgun (WGS) entry which is preliminary data.</text>
</comment>
<dbReference type="InterPro" id="IPR036291">
    <property type="entry name" value="NAD(P)-bd_dom_sf"/>
</dbReference>
<dbReference type="PANTHER" id="PTHR43975">
    <property type="entry name" value="ZGC:101858"/>
    <property type="match status" value="1"/>
</dbReference>
<organism evidence="1 2">
    <name type="scientific">Nocardia acididurans</name>
    <dbReference type="NCBI Taxonomy" id="2802282"/>
    <lineage>
        <taxon>Bacteria</taxon>
        <taxon>Bacillati</taxon>
        <taxon>Actinomycetota</taxon>
        <taxon>Actinomycetes</taxon>
        <taxon>Mycobacteriales</taxon>
        <taxon>Nocardiaceae</taxon>
        <taxon>Nocardia</taxon>
    </lineage>
</organism>
<sequence>MKSLQSVTSFVVTDCNDWGLEESIVSAAPPITAPAQTYRPVPLLQDKVVVVSGVGPGLGHSLSIEAARMGAKLVLASRTERKLDGIAAQVRAHGGAVLVAPADITVEEQRQSLLERTLAEYGRVDCLINNAFAIPPMNPITQIELDHLRTVNETNVFAPLRLSALFADALAATGGSIIMLNSCVSYSSQPEYSGYKLSKGALQHLASSLATELGPRGIRVNSVAPSYVYEDINKAYFDWLASQAGVTHADIYREKAAPTDLQRLAWPEEVARATLFLASDLASAVTGQMLTVDCGEFHR</sequence>
<dbReference type="Gene3D" id="3.40.50.720">
    <property type="entry name" value="NAD(P)-binding Rossmann-like Domain"/>
    <property type="match status" value="1"/>
</dbReference>
<dbReference type="PANTHER" id="PTHR43975:SF2">
    <property type="entry name" value="EG:BACR7A4.14 PROTEIN-RELATED"/>
    <property type="match status" value="1"/>
</dbReference>
<dbReference type="InterPro" id="IPR002347">
    <property type="entry name" value="SDR_fam"/>
</dbReference>
<evidence type="ECO:0000313" key="2">
    <source>
        <dbReference type="Proteomes" id="UP000602198"/>
    </source>
</evidence>
<dbReference type="SUPFAM" id="SSF51735">
    <property type="entry name" value="NAD(P)-binding Rossmann-fold domains"/>
    <property type="match status" value="1"/>
</dbReference>
<proteinExistence type="predicted"/>
<dbReference type="Proteomes" id="UP000602198">
    <property type="component" value="Unassembled WGS sequence"/>
</dbReference>
<protein>
    <submittedName>
        <fullName evidence="1">SDR family oxidoreductase</fullName>
    </submittedName>
</protein>
<accession>A0ABS1M9T3</accession>
<gene>
    <name evidence="1" type="ORF">JK358_21120</name>
</gene>
<keyword evidence="2" id="KW-1185">Reference proteome</keyword>
<evidence type="ECO:0000313" key="1">
    <source>
        <dbReference type="EMBL" id="MBL1076900.1"/>
    </source>
</evidence>
<dbReference type="PRINTS" id="PR00081">
    <property type="entry name" value="GDHRDH"/>
</dbReference>